<accession>A0AAU9CXS4</accession>
<dbReference type="RefSeq" id="WP_317634637.1">
    <property type="nucleotide sequence ID" value="NZ_AP026802.1"/>
</dbReference>
<keyword evidence="2" id="KW-1185">Reference proteome</keyword>
<sequence>MQNNMKRQLSDRQFKSAFANPEKSNILINLIHDFLDLEIEEVEYLYPEELHKVQLYKSQVRVLAKLKDGSEVHVMVEMRRDNDFVRRSLRGITEELLSEALRARSDQPFYVIEIDYFKIFDDDSYLRYLVYTEQDQKEPKYLEKSSTEDNIFMKAAVLQVI</sequence>
<evidence type="ECO:0000313" key="1">
    <source>
        <dbReference type="EMBL" id="BDR58807.1"/>
    </source>
</evidence>
<proteinExistence type="predicted"/>
<protein>
    <recommendedName>
        <fullName evidence="3">Transposase</fullName>
    </recommendedName>
</protein>
<dbReference type="KEGG" id="xap:XA3_12480"/>
<gene>
    <name evidence="1" type="ORF">XA3_12480</name>
</gene>
<evidence type="ECO:0008006" key="3">
    <source>
        <dbReference type="Google" id="ProtNLM"/>
    </source>
</evidence>
<dbReference type="AlphaFoldDB" id="A0AAU9CXS4"/>
<dbReference type="EMBL" id="AP026802">
    <property type="protein sequence ID" value="BDR58807.1"/>
    <property type="molecule type" value="Genomic_DNA"/>
</dbReference>
<reference evidence="1 2" key="1">
    <citation type="journal article" date="2023" name="Microbiol. Spectr.">
        <title>Symbiosis of Carpenter Bees with Uncharacterized Lactic Acid Bacteria Showing NAD Auxotrophy.</title>
        <authorList>
            <person name="Kawasaki S."/>
            <person name="Ozawa K."/>
            <person name="Mori T."/>
            <person name="Yamamoto A."/>
            <person name="Ito M."/>
            <person name="Ohkuma M."/>
            <person name="Sakamoto M."/>
            <person name="Matsutani M."/>
        </authorList>
    </citation>
    <scope>NUCLEOTIDE SEQUENCE [LARGE SCALE GENOMIC DNA]</scope>
    <source>
        <strain evidence="1 2">XA3</strain>
    </source>
</reference>
<evidence type="ECO:0000313" key="2">
    <source>
        <dbReference type="Proteomes" id="UP001321861"/>
    </source>
</evidence>
<dbReference type="Proteomes" id="UP001321861">
    <property type="component" value="Chromosome"/>
</dbReference>
<name>A0AAU9CXS4_9LACO</name>
<dbReference type="Pfam" id="PF12784">
    <property type="entry name" value="PDDEXK_2"/>
    <property type="match status" value="1"/>
</dbReference>
<organism evidence="1 2">
    <name type="scientific">Xylocopilactobacillus apicola</name>
    <dbReference type="NCBI Taxonomy" id="2932184"/>
    <lineage>
        <taxon>Bacteria</taxon>
        <taxon>Bacillati</taxon>
        <taxon>Bacillota</taxon>
        <taxon>Bacilli</taxon>
        <taxon>Lactobacillales</taxon>
        <taxon>Lactobacillaceae</taxon>
        <taxon>Xylocopilactobacillus</taxon>
    </lineage>
</organism>